<dbReference type="FunFam" id="1.10.1670.10:FF:000002">
    <property type="entry name" value="Adenine DNA glycosylase"/>
    <property type="match status" value="1"/>
</dbReference>
<comment type="similarity">
    <text evidence="4 18">Belongs to the Nth/MutY family.</text>
</comment>
<dbReference type="CDD" id="cd00056">
    <property type="entry name" value="ENDO3c"/>
    <property type="match status" value="1"/>
</dbReference>
<feature type="compositionally biased region" description="Polar residues" evidence="19">
    <location>
        <begin position="467"/>
        <end position="487"/>
    </location>
</feature>
<comment type="caution">
    <text evidence="21">The sequence shown here is derived from an EMBL/GenBank/DDBJ whole genome shotgun (WGS) entry which is preliminary data.</text>
</comment>
<dbReference type="PROSITE" id="PS01155">
    <property type="entry name" value="ENDONUCLEASE_III_2"/>
    <property type="match status" value="1"/>
</dbReference>
<dbReference type="GO" id="GO:0006284">
    <property type="term" value="P:base-excision repair"/>
    <property type="evidence" value="ECO:0007669"/>
    <property type="project" value="UniProtKB-UniRule"/>
</dbReference>
<feature type="region of interest" description="Disordered" evidence="19">
    <location>
        <begin position="448"/>
        <end position="487"/>
    </location>
</feature>
<keyword evidence="16 18" id="KW-0326">Glycosidase</keyword>
<dbReference type="PANTHER" id="PTHR42944">
    <property type="entry name" value="ADENINE DNA GLYCOSYLASE"/>
    <property type="match status" value="1"/>
</dbReference>
<dbReference type="SUPFAM" id="SSF48150">
    <property type="entry name" value="DNA-glycosylase"/>
    <property type="match status" value="1"/>
</dbReference>
<keyword evidence="9 18" id="KW-0227">DNA damage</keyword>
<evidence type="ECO:0000256" key="2">
    <source>
        <dbReference type="ARBA" id="ARBA00004123"/>
    </source>
</evidence>
<evidence type="ECO:0000256" key="1">
    <source>
        <dbReference type="ARBA" id="ARBA00000843"/>
    </source>
</evidence>
<dbReference type="InterPro" id="IPR004036">
    <property type="entry name" value="Endonuclease-III-like_CS2"/>
</dbReference>
<accession>A0A8J2S0Q3</accession>
<keyword evidence="10" id="KW-0378">Hydrolase</keyword>
<comment type="subcellular location">
    <subcellularLocation>
        <location evidence="3">Mitochondrion</location>
    </subcellularLocation>
    <subcellularLocation>
        <location evidence="2">Nucleus</location>
    </subcellularLocation>
</comment>
<dbReference type="SUPFAM" id="SSF55811">
    <property type="entry name" value="Nudix"/>
    <property type="match status" value="1"/>
</dbReference>
<dbReference type="PROSITE" id="PS00764">
    <property type="entry name" value="ENDONUCLEASE_III_1"/>
    <property type="match status" value="1"/>
</dbReference>
<dbReference type="GO" id="GO:0005634">
    <property type="term" value="C:nucleus"/>
    <property type="evidence" value="ECO:0007669"/>
    <property type="project" value="UniProtKB-SubCell"/>
</dbReference>
<dbReference type="EMBL" id="CAKKLH010000325">
    <property type="protein sequence ID" value="CAH0112371.1"/>
    <property type="molecule type" value="Genomic_DNA"/>
</dbReference>
<dbReference type="SMART" id="SM00478">
    <property type="entry name" value="ENDO3c"/>
    <property type="match status" value="1"/>
</dbReference>
<comment type="cofactor">
    <cofactor evidence="18">
        <name>[4Fe-4S] cluster</name>
        <dbReference type="ChEBI" id="CHEBI:49883"/>
    </cofactor>
    <text evidence="18">Binds 1 [4Fe-4S] cluster.</text>
</comment>
<dbReference type="Proteomes" id="UP000789390">
    <property type="component" value="Unassembled WGS sequence"/>
</dbReference>
<dbReference type="GO" id="GO:0034039">
    <property type="term" value="F:8-oxo-7,8-dihydroguanine DNA N-glycosylase activity"/>
    <property type="evidence" value="ECO:0007669"/>
    <property type="project" value="TreeGrafter"/>
</dbReference>
<dbReference type="Gene3D" id="1.10.1670.10">
    <property type="entry name" value="Helix-hairpin-Helix base-excision DNA repair enzymes (C-terminal)"/>
    <property type="match status" value="1"/>
</dbReference>
<evidence type="ECO:0000256" key="19">
    <source>
        <dbReference type="SAM" id="MobiDB-lite"/>
    </source>
</evidence>
<evidence type="ECO:0000256" key="9">
    <source>
        <dbReference type="ARBA" id="ARBA00022763"/>
    </source>
</evidence>
<dbReference type="Pfam" id="PF14815">
    <property type="entry name" value="NUDIX_4"/>
    <property type="match status" value="1"/>
</dbReference>
<gene>
    <name evidence="21" type="ORF">DGAL_LOCUS16086</name>
</gene>
<comment type="function">
    <text evidence="17">Involved in oxidative DNA damage repair. Initiates repair of A*oxoG to C*G by removing the inappropriately paired adenine base from the DNA backbone. Possesses both adenine and 2-OH-A DNA glycosylase activities.</text>
</comment>
<evidence type="ECO:0000259" key="20">
    <source>
        <dbReference type="SMART" id="SM00478"/>
    </source>
</evidence>
<evidence type="ECO:0000256" key="16">
    <source>
        <dbReference type="ARBA" id="ARBA00023295"/>
    </source>
</evidence>
<dbReference type="GO" id="GO:0005739">
    <property type="term" value="C:mitochondrion"/>
    <property type="evidence" value="ECO:0007669"/>
    <property type="project" value="UniProtKB-SubCell"/>
</dbReference>
<dbReference type="InterPro" id="IPR003651">
    <property type="entry name" value="Endonuclease3_FeS-loop_motif"/>
</dbReference>
<dbReference type="Gene3D" id="3.90.79.10">
    <property type="entry name" value="Nucleoside Triphosphate Pyrophosphohydrolase"/>
    <property type="match status" value="1"/>
</dbReference>
<dbReference type="GO" id="GO:0032357">
    <property type="term" value="F:oxidized purine DNA binding"/>
    <property type="evidence" value="ECO:0007669"/>
    <property type="project" value="TreeGrafter"/>
</dbReference>
<evidence type="ECO:0000256" key="14">
    <source>
        <dbReference type="ARBA" id="ARBA00023204"/>
    </source>
</evidence>
<keyword evidence="7" id="KW-0004">4Fe-4S</keyword>
<dbReference type="InterPro" id="IPR029119">
    <property type="entry name" value="MutY_C"/>
</dbReference>
<keyword evidence="15" id="KW-0539">Nucleus</keyword>
<dbReference type="PANTHER" id="PTHR42944:SF1">
    <property type="entry name" value="ADENINE DNA GLYCOSYLASE"/>
    <property type="match status" value="1"/>
</dbReference>
<reference evidence="21" key="1">
    <citation type="submission" date="2021-11" db="EMBL/GenBank/DDBJ databases">
        <authorList>
            <person name="Schell T."/>
        </authorList>
    </citation>
    <scope>NUCLEOTIDE SEQUENCE</scope>
    <source>
        <strain evidence="21">M5</strain>
    </source>
</reference>
<comment type="catalytic activity">
    <reaction evidence="1 18">
        <text>Hydrolyzes free adenine bases from 7,8-dihydro-8-oxoguanine:adenine mismatched double-stranded DNA, leaving an apurinic site.</text>
        <dbReference type="EC" id="3.2.2.31"/>
    </reaction>
</comment>
<keyword evidence="8" id="KW-0479">Metal-binding</keyword>
<organism evidence="21 22">
    <name type="scientific">Daphnia galeata</name>
    <dbReference type="NCBI Taxonomy" id="27404"/>
    <lineage>
        <taxon>Eukaryota</taxon>
        <taxon>Metazoa</taxon>
        <taxon>Ecdysozoa</taxon>
        <taxon>Arthropoda</taxon>
        <taxon>Crustacea</taxon>
        <taxon>Branchiopoda</taxon>
        <taxon>Diplostraca</taxon>
        <taxon>Cladocera</taxon>
        <taxon>Anomopoda</taxon>
        <taxon>Daphniidae</taxon>
        <taxon>Daphnia</taxon>
    </lineage>
</organism>
<keyword evidence="11 18" id="KW-0408">Iron</keyword>
<dbReference type="Pfam" id="PF00730">
    <property type="entry name" value="HhH-GPD"/>
    <property type="match status" value="1"/>
</dbReference>
<keyword evidence="22" id="KW-1185">Reference proteome</keyword>
<keyword evidence="14" id="KW-0234">DNA repair</keyword>
<dbReference type="OrthoDB" id="10248838at2759"/>
<evidence type="ECO:0000256" key="10">
    <source>
        <dbReference type="ARBA" id="ARBA00022801"/>
    </source>
</evidence>
<protein>
    <recommendedName>
        <fullName evidence="6 18">Adenine DNA glycosylase</fullName>
        <ecNumber evidence="5 18">3.2.2.31</ecNumber>
    </recommendedName>
</protein>
<evidence type="ECO:0000256" key="3">
    <source>
        <dbReference type="ARBA" id="ARBA00004173"/>
    </source>
</evidence>
<evidence type="ECO:0000313" key="21">
    <source>
        <dbReference type="EMBL" id="CAH0112371.1"/>
    </source>
</evidence>
<sequence>MKRLRSKVKSFKIETVEIENPEVLRNHFHTLLEGEIGNLREKLLNWYDANKRDLQWRNLAKHVDQNIRGYSVLVSEIMLQQTQVATVKSYYSKWIEKWPDFTALSKATLEEVNTVWSGLGYYSRGRRLYEAACKVVHEMDGTMPQTAEQLQKQLPGVGPYTAAAIGSIAFNERVGLVDGNVMRVISRLCSIGADTSKKSVVDVIWKLSNEMVDPDRPGDFNQAMMELGATVCTPKSPLCQVCPISLLCRANKRAKQPEAFAACHMDIEDVPDCLLCLPIDQPWVVKDGVTNYPRKAKKTAAKIARNIVLIIERTANESDSNEYLLWQRPVNGLLANLWEFPSFPSHHQWSDDLDKSRELTSAMDQLKGLLTGRDIERCQYMADVFHQFSHISQTYGLYRVAVSACENAEDDAVSLPDHYQGFRWLNARQIAEAAISTAMKKVFRSFTQNADGSSSSSLKRKAKSKETGTVSKKQMTLQSYFKSSQTE</sequence>
<evidence type="ECO:0000256" key="15">
    <source>
        <dbReference type="ARBA" id="ARBA00023242"/>
    </source>
</evidence>
<dbReference type="InterPro" id="IPR044298">
    <property type="entry name" value="MIG/MutY"/>
</dbReference>
<evidence type="ECO:0000256" key="7">
    <source>
        <dbReference type="ARBA" id="ARBA00022485"/>
    </source>
</evidence>
<evidence type="ECO:0000256" key="13">
    <source>
        <dbReference type="ARBA" id="ARBA00023128"/>
    </source>
</evidence>
<dbReference type="InterPro" id="IPR004035">
    <property type="entry name" value="Endouclease-III_FeS-bd_BS"/>
</dbReference>
<dbReference type="CDD" id="cd03431">
    <property type="entry name" value="NUDIX_DNA_Glycosylase_C-MutY"/>
    <property type="match status" value="1"/>
</dbReference>
<feature type="domain" description="HhH-GPD" evidence="20">
    <location>
        <begin position="78"/>
        <end position="230"/>
    </location>
</feature>
<dbReference type="InterPro" id="IPR011257">
    <property type="entry name" value="DNA_glycosylase"/>
</dbReference>
<evidence type="ECO:0000256" key="6">
    <source>
        <dbReference type="ARBA" id="ARBA00022023"/>
    </source>
</evidence>
<dbReference type="FunFam" id="1.10.340.30:FF:000002">
    <property type="entry name" value="Adenine DNA glycosylase"/>
    <property type="match status" value="1"/>
</dbReference>
<name>A0A8J2S0Q3_9CRUS</name>
<dbReference type="FunFam" id="3.90.79.10:FF:000026">
    <property type="entry name" value="Adenine DNA glycosylase"/>
    <property type="match status" value="1"/>
</dbReference>
<keyword evidence="13" id="KW-0496">Mitochondrion</keyword>
<dbReference type="Gene3D" id="1.10.340.30">
    <property type="entry name" value="Hypothetical protein, domain 2"/>
    <property type="match status" value="1"/>
</dbReference>
<evidence type="ECO:0000256" key="8">
    <source>
        <dbReference type="ARBA" id="ARBA00022723"/>
    </source>
</evidence>
<evidence type="ECO:0000256" key="5">
    <source>
        <dbReference type="ARBA" id="ARBA00012045"/>
    </source>
</evidence>
<dbReference type="GO" id="GO:0000701">
    <property type="term" value="F:purine-specific mismatch base pair DNA N-glycosylase activity"/>
    <property type="evidence" value="ECO:0007669"/>
    <property type="project" value="UniProtKB-EC"/>
</dbReference>
<dbReference type="InterPro" id="IPR023170">
    <property type="entry name" value="HhH_base_excis_C"/>
</dbReference>
<dbReference type="AlphaFoldDB" id="A0A8J2S0Q3"/>
<dbReference type="GO" id="GO:0006298">
    <property type="term" value="P:mismatch repair"/>
    <property type="evidence" value="ECO:0007669"/>
    <property type="project" value="TreeGrafter"/>
</dbReference>
<dbReference type="InterPro" id="IPR015797">
    <property type="entry name" value="NUDIX_hydrolase-like_dom_sf"/>
</dbReference>
<proteinExistence type="inferred from homology"/>
<evidence type="ECO:0000313" key="22">
    <source>
        <dbReference type="Proteomes" id="UP000789390"/>
    </source>
</evidence>
<dbReference type="GO" id="GO:0046872">
    <property type="term" value="F:metal ion binding"/>
    <property type="evidence" value="ECO:0007669"/>
    <property type="project" value="UniProtKB-UniRule"/>
</dbReference>
<evidence type="ECO:0000256" key="11">
    <source>
        <dbReference type="ARBA" id="ARBA00023004"/>
    </source>
</evidence>
<dbReference type="GO" id="GO:0051539">
    <property type="term" value="F:4 iron, 4 sulfur cluster binding"/>
    <property type="evidence" value="ECO:0007669"/>
    <property type="project" value="UniProtKB-UniRule"/>
</dbReference>
<dbReference type="GO" id="GO:0035485">
    <property type="term" value="F:adenine/guanine mispair binding"/>
    <property type="evidence" value="ECO:0007669"/>
    <property type="project" value="TreeGrafter"/>
</dbReference>
<evidence type="ECO:0000256" key="12">
    <source>
        <dbReference type="ARBA" id="ARBA00023014"/>
    </source>
</evidence>
<dbReference type="InterPro" id="IPR003265">
    <property type="entry name" value="HhH-GPD_domain"/>
</dbReference>
<keyword evidence="12" id="KW-0411">Iron-sulfur</keyword>
<evidence type="ECO:0000256" key="4">
    <source>
        <dbReference type="ARBA" id="ARBA00008343"/>
    </source>
</evidence>
<evidence type="ECO:0000256" key="18">
    <source>
        <dbReference type="RuleBase" id="RU365096"/>
    </source>
</evidence>
<dbReference type="SMART" id="SM00525">
    <property type="entry name" value="FES"/>
    <property type="match status" value="1"/>
</dbReference>
<dbReference type="EC" id="3.2.2.31" evidence="5 18"/>
<evidence type="ECO:0000256" key="17">
    <source>
        <dbReference type="ARBA" id="ARBA00058024"/>
    </source>
</evidence>
<comment type="function">
    <text evidence="18">Adenine glycosylase active on G-A mispairs.</text>
</comment>